<sequence>MQQGGLISKEARKTPFTLIVTFPAAASDGQAKGNLFLDDDELPEMKLGNGYSTYVDFYATVSKGTVKVWSEVQEGKYALDQGLIVEKITVLGLDGSAQAATLEVNGNKVDDASKIQISAAEQKHLDEVEDGAHKQKTLMIQVMGLEIPIGWLLMEKRSAQMMLANNLEGLKLML</sequence>
<protein>
    <submittedName>
        <fullName evidence="1">Uncharacterized protein</fullName>
    </submittedName>
</protein>
<evidence type="ECO:0000313" key="1">
    <source>
        <dbReference type="EMBL" id="KAJ0038232.1"/>
    </source>
</evidence>
<evidence type="ECO:0000313" key="2">
    <source>
        <dbReference type="Proteomes" id="UP001163603"/>
    </source>
</evidence>
<name>A0ACC0YJK9_9ROSI</name>
<dbReference type="Proteomes" id="UP001163603">
    <property type="component" value="Chromosome 6"/>
</dbReference>
<gene>
    <name evidence="1" type="ORF">Pint_23276</name>
</gene>
<organism evidence="1 2">
    <name type="scientific">Pistacia integerrima</name>
    <dbReference type="NCBI Taxonomy" id="434235"/>
    <lineage>
        <taxon>Eukaryota</taxon>
        <taxon>Viridiplantae</taxon>
        <taxon>Streptophyta</taxon>
        <taxon>Embryophyta</taxon>
        <taxon>Tracheophyta</taxon>
        <taxon>Spermatophyta</taxon>
        <taxon>Magnoliopsida</taxon>
        <taxon>eudicotyledons</taxon>
        <taxon>Gunneridae</taxon>
        <taxon>Pentapetalae</taxon>
        <taxon>rosids</taxon>
        <taxon>malvids</taxon>
        <taxon>Sapindales</taxon>
        <taxon>Anacardiaceae</taxon>
        <taxon>Pistacia</taxon>
    </lineage>
</organism>
<accession>A0ACC0YJK9</accession>
<reference evidence="2" key="1">
    <citation type="journal article" date="2023" name="G3 (Bethesda)">
        <title>Genome assembly and association tests identify interacting loci associated with vigor, precocity, and sex in interspecific pistachio rootstocks.</title>
        <authorList>
            <person name="Palmer W."/>
            <person name="Jacygrad E."/>
            <person name="Sagayaradj S."/>
            <person name="Cavanaugh K."/>
            <person name="Han R."/>
            <person name="Bertier L."/>
            <person name="Beede B."/>
            <person name="Kafkas S."/>
            <person name="Golino D."/>
            <person name="Preece J."/>
            <person name="Michelmore R."/>
        </authorList>
    </citation>
    <scope>NUCLEOTIDE SEQUENCE [LARGE SCALE GENOMIC DNA]</scope>
</reference>
<comment type="caution">
    <text evidence="1">The sequence shown here is derived from an EMBL/GenBank/DDBJ whole genome shotgun (WGS) entry which is preliminary data.</text>
</comment>
<dbReference type="EMBL" id="CM047741">
    <property type="protein sequence ID" value="KAJ0038232.1"/>
    <property type="molecule type" value="Genomic_DNA"/>
</dbReference>
<keyword evidence="2" id="KW-1185">Reference proteome</keyword>
<proteinExistence type="predicted"/>